<sequence>MDERIVETERRPETPTHTTTVIRERGSSGGTGIVMALVLLVAVVGGLYLFSRQNESEALRDNAVANAANDVGKAADKVGDAAQDAASNLGSKDK</sequence>
<name>A0ABV6S6C9_9SPHN</name>
<proteinExistence type="predicted"/>
<accession>A0ABV6S6C9</accession>
<gene>
    <name evidence="3" type="ORF">ACFFF8_09260</name>
</gene>
<comment type="caution">
    <text evidence="3">The sequence shown here is derived from an EMBL/GenBank/DDBJ whole genome shotgun (WGS) entry which is preliminary data.</text>
</comment>
<protein>
    <submittedName>
        <fullName evidence="3">Uncharacterized protein</fullName>
    </submittedName>
</protein>
<reference evidence="3 4" key="1">
    <citation type="submission" date="2024-09" db="EMBL/GenBank/DDBJ databases">
        <authorList>
            <person name="Sun Q."/>
            <person name="Mori K."/>
        </authorList>
    </citation>
    <scope>NUCLEOTIDE SEQUENCE [LARGE SCALE GENOMIC DNA]</scope>
    <source>
        <strain evidence="3 4">CICC 11035S</strain>
    </source>
</reference>
<keyword evidence="2" id="KW-0472">Membrane</keyword>
<organism evidence="3 4">
    <name type="scientific">Novosphingobium clariflavum</name>
    <dbReference type="NCBI Taxonomy" id="2029884"/>
    <lineage>
        <taxon>Bacteria</taxon>
        <taxon>Pseudomonadati</taxon>
        <taxon>Pseudomonadota</taxon>
        <taxon>Alphaproteobacteria</taxon>
        <taxon>Sphingomonadales</taxon>
        <taxon>Sphingomonadaceae</taxon>
        <taxon>Novosphingobium</taxon>
    </lineage>
</organism>
<keyword evidence="2" id="KW-0812">Transmembrane</keyword>
<evidence type="ECO:0000256" key="2">
    <source>
        <dbReference type="SAM" id="Phobius"/>
    </source>
</evidence>
<feature type="transmembrane region" description="Helical" evidence="2">
    <location>
        <begin position="32"/>
        <end position="50"/>
    </location>
</feature>
<keyword evidence="4" id="KW-1185">Reference proteome</keyword>
<evidence type="ECO:0000313" key="4">
    <source>
        <dbReference type="Proteomes" id="UP001589858"/>
    </source>
</evidence>
<evidence type="ECO:0000313" key="3">
    <source>
        <dbReference type="EMBL" id="MFC0684780.1"/>
    </source>
</evidence>
<feature type="region of interest" description="Disordered" evidence="1">
    <location>
        <begin position="1"/>
        <end position="25"/>
    </location>
</feature>
<dbReference type="RefSeq" id="WP_267222001.1">
    <property type="nucleotide sequence ID" value="NZ_JAPCWC010000013.1"/>
</dbReference>
<evidence type="ECO:0000256" key="1">
    <source>
        <dbReference type="SAM" id="MobiDB-lite"/>
    </source>
</evidence>
<feature type="compositionally biased region" description="Basic and acidic residues" evidence="1">
    <location>
        <begin position="1"/>
        <end position="14"/>
    </location>
</feature>
<dbReference type="Proteomes" id="UP001589858">
    <property type="component" value="Unassembled WGS sequence"/>
</dbReference>
<keyword evidence="2" id="KW-1133">Transmembrane helix</keyword>
<dbReference type="EMBL" id="JBHLTM010000028">
    <property type="protein sequence ID" value="MFC0684780.1"/>
    <property type="molecule type" value="Genomic_DNA"/>
</dbReference>